<evidence type="ECO:0000256" key="5">
    <source>
        <dbReference type="SAM" id="SignalP"/>
    </source>
</evidence>
<keyword evidence="4" id="KW-0106">Calcium</keyword>
<gene>
    <name evidence="7" type="ORF">J2I46_13215</name>
</gene>
<reference evidence="7 8" key="1">
    <citation type="submission" date="2021-03" db="EMBL/GenBank/DDBJ databases">
        <title>Fibrella sp. HMF5405 genome sequencing and assembly.</title>
        <authorList>
            <person name="Kang H."/>
            <person name="Kim H."/>
            <person name="Bae S."/>
            <person name="Joh K."/>
        </authorList>
    </citation>
    <scope>NUCLEOTIDE SEQUENCE [LARGE SCALE GENOMIC DNA]</scope>
    <source>
        <strain evidence="7 8">HMF5405</strain>
    </source>
</reference>
<dbReference type="Proteomes" id="UP000664628">
    <property type="component" value="Unassembled WGS sequence"/>
</dbReference>
<comment type="similarity">
    <text evidence="1">Belongs to the sulfatase family.</text>
</comment>
<evidence type="ECO:0000256" key="4">
    <source>
        <dbReference type="ARBA" id="ARBA00022837"/>
    </source>
</evidence>
<keyword evidence="3" id="KW-0378">Hydrolase</keyword>
<dbReference type="PANTHER" id="PTHR42693">
    <property type="entry name" value="ARYLSULFATASE FAMILY MEMBER"/>
    <property type="match status" value="1"/>
</dbReference>
<proteinExistence type="inferred from homology"/>
<dbReference type="SUPFAM" id="SSF53649">
    <property type="entry name" value="Alkaline phosphatase-like"/>
    <property type="match status" value="1"/>
</dbReference>
<dbReference type="InterPro" id="IPR050738">
    <property type="entry name" value="Sulfatase"/>
</dbReference>
<evidence type="ECO:0000259" key="6">
    <source>
        <dbReference type="Pfam" id="PF00884"/>
    </source>
</evidence>
<keyword evidence="8" id="KW-1185">Reference proteome</keyword>
<organism evidence="7 8">
    <name type="scientific">Fibrella forsythiae</name>
    <dbReference type="NCBI Taxonomy" id="2817061"/>
    <lineage>
        <taxon>Bacteria</taxon>
        <taxon>Pseudomonadati</taxon>
        <taxon>Bacteroidota</taxon>
        <taxon>Cytophagia</taxon>
        <taxon>Cytophagales</taxon>
        <taxon>Spirosomataceae</taxon>
        <taxon>Fibrella</taxon>
    </lineage>
</organism>
<dbReference type="CDD" id="cd16145">
    <property type="entry name" value="ARS_like"/>
    <property type="match status" value="1"/>
</dbReference>
<feature type="signal peptide" evidence="5">
    <location>
        <begin position="1"/>
        <end position="19"/>
    </location>
</feature>
<evidence type="ECO:0000256" key="2">
    <source>
        <dbReference type="ARBA" id="ARBA00022723"/>
    </source>
</evidence>
<evidence type="ECO:0000256" key="1">
    <source>
        <dbReference type="ARBA" id="ARBA00008779"/>
    </source>
</evidence>
<dbReference type="Gene3D" id="3.40.720.10">
    <property type="entry name" value="Alkaline Phosphatase, subunit A"/>
    <property type="match status" value="1"/>
</dbReference>
<dbReference type="PROSITE" id="PS00523">
    <property type="entry name" value="SULFATASE_1"/>
    <property type="match status" value="1"/>
</dbReference>
<evidence type="ECO:0000256" key="3">
    <source>
        <dbReference type="ARBA" id="ARBA00022801"/>
    </source>
</evidence>
<evidence type="ECO:0000313" key="8">
    <source>
        <dbReference type="Proteomes" id="UP000664628"/>
    </source>
</evidence>
<dbReference type="InterPro" id="IPR000917">
    <property type="entry name" value="Sulfatase_N"/>
</dbReference>
<dbReference type="InterPro" id="IPR024607">
    <property type="entry name" value="Sulfatase_CS"/>
</dbReference>
<feature type="domain" description="Sulfatase N-terminal" evidence="6">
    <location>
        <begin position="26"/>
        <end position="349"/>
    </location>
</feature>
<name>A0ABS3JHQ8_9BACT</name>
<dbReference type="RefSeq" id="WP_207329501.1">
    <property type="nucleotide sequence ID" value="NZ_JAFMYW010000003.1"/>
</dbReference>
<dbReference type="InterPro" id="IPR017850">
    <property type="entry name" value="Alkaline_phosphatase_core_sf"/>
</dbReference>
<dbReference type="Gene3D" id="3.30.1120.10">
    <property type="match status" value="1"/>
</dbReference>
<feature type="chain" id="PRO_5046114999" evidence="5">
    <location>
        <begin position="20"/>
        <end position="461"/>
    </location>
</feature>
<dbReference type="PANTHER" id="PTHR42693:SF53">
    <property type="entry name" value="ENDO-4-O-SULFATASE"/>
    <property type="match status" value="1"/>
</dbReference>
<evidence type="ECO:0000313" key="7">
    <source>
        <dbReference type="EMBL" id="MBO0949549.1"/>
    </source>
</evidence>
<keyword evidence="5" id="KW-0732">Signal</keyword>
<keyword evidence="2" id="KW-0479">Metal-binding</keyword>
<sequence length="461" mass="51265">MKKYLLFLLLTLCIAAVRFQPVEKKPNVVFILADDMGYGDLGCFGQKQIQTPNIDQMAKEGMCFTQAYAGTSVCSPSRSSLMTGQHTGHTYIRGNYGPNRSRVSYPDSIFTMAELFKAQGYATGIFGKWGLGTKGSSGTPNKQGFDEFAGYLDQNHAHDYYTDHLDVNESVVQLPENSGGKKGVYTADWCFEKLKAFVQGHTEQPFFIFFATTLPHDKYQLAVKSQYAGKDWPEGAKIYASMVTHLDQQVGELRKLLTQLKLDDNTLIVFTSDNGPATLAASGPDSPAFDAAFFNSSGGLRGIKREMYEGGLREPMIVSWPNHVKPGTTNTNPVAFWDFMPTFAALTGYKKPITTDGVSILPLLTGGKMAAISGRPLYWEFHLEDSKVGDMKQAVRWNNWKAVRNSVSQPVELYDLSRDGQEKTNRAATETKLVQQLTILMQQAHRESTYWPVPGAQTMQR</sequence>
<dbReference type="Pfam" id="PF00884">
    <property type="entry name" value="Sulfatase"/>
    <property type="match status" value="1"/>
</dbReference>
<accession>A0ABS3JHQ8</accession>
<comment type="caution">
    <text evidence="7">The sequence shown here is derived from an EMBL/GenBank/DDBJ whole genome shotgun (WGS) entry which is preliminary data.</text>
</comment>
<dbReference type="EMBL" id="JAFMYW010000003">
    <property type="protein sequence ID" value="MBO0949549.1"/>
    <property type="molecule type" value="Genomic_DNA"/>
</dbReference>
<protein>
    <submittedName>
        <fullName evidence="7">Arylsulfatase</fullName>
    </submittedName>
</protein>